<keyword evidence="9" id="KW-0067">ATP-binding</keyword>
<evidence type="ECO:0000256" key="11">
    <source>
        <dbReference type="ARBA" id="ARBA00023012"/>
    </source>
</evidence>
<dbReference type="GO" id="GO:0000155">
    <property type="term" value="F:phosphorelay sensor kinase activity"/>
    <property type="evidence" value="ECO:0007669"/>
    <property type="project" value="InterPro"/>
</dbReference>
<dbReference type="EMBL" id="MWPQ01000050">
    <property type="protein sequence ID" value="OPH82063.1"/>
    <property type="molecule type" value="Genomic_DNA"/>
</dbReference>
<dbReference type="SMART" id="SM00388">
    <property type="entry name" value="HisKA"/>
    <property type="match status" value="1"/>
</dbReference>
<dbReference type="PANTHER" id="PTHR45436">
    <property type="entry name" value="SENSOR HISTIDINE KINASE YKOH"/>
    <property type="match status" value="1"/>
</dbReference>
<dbReference type="InterPro" id="IPR050428">
    <property type="entry name" value="TCS_sensor_his_kinase"/>
</dbReference>
<organism evidence="17 18">
    <name type="scientific">Nitrobacter vulgaris</name>
    <dbReference type="NCBI Taxonomy" id="29421"/>
    <lineage>
        <taxon>Bacteria</taxon>
        <taxon>Pseudomonadati</taxon>
        <taxon>Pseudomonadota</taxon>
        <taxon>Alphaproteobacteria</taxon>
        <taxon>Hyphomicrobiales</taxon>
        <taxon>Nitrobacteraceae</taxon>
        <taxon>Nitrobacter</taxon>
    </lineage>
</organism>
<dbReference type="InterPro" id="IPR036097">
    <property type="entry name" value="HisK_dim/P_sf"/>
</dbReference>
<evidence type="ECO:0000259" key="16">
    <source>
        <dbReference type="PROSITE" id="PS50885"/>
    </source>
</evidence>
<evidence type="ECO:0000256" key="7">
    <source>
        <dbReference type="ARBA" id="ARBA00022741"/>
    </source>
</evidence>
<evidence type="ECO:0000256" key="12">
    <source>
        <dbReference type="ARBA" id="ARBA00023136"/>
    </source>
</evidence>
<dbReference type="SMART" id="SM00387">
    <property type="entry name" value="HATPase_c"/>
    <property type="match status" value="1"/>
</dbReference>
<dbReference type="Gene3D" id="3.30.565.10">
    <property type="entry name" value="Histidine kinase-like ATPase, C-terminal domain"/>
    <property type="match status" value="1"/>
</dbReference>
<evidence type="ECO:0000256" key="14">
    <source>
        <dbReference type="SAM" id="SignalP"/>
    </source>
</evidence>
<dbReference type="InterPro" id="IPR036890">
    <property type="entry name" value="HATPase_C_sf"/>
</dbReference>
<reference evidence="17 18" key="1">
    <citation type="submission" date="2017-02" db="EMBL/GenBank/DDBJ databases">
        <title>Genome sequence of the nitrite-oxidizing bacterium Nitrobacter vulgaris strain Ab1.</title>
        <authorList>
            <person name="Mellbye B.L."/>
            <person name="Davis E.W."/>
            <person name="Spieck E."/>
            <person name="Chang J.H."/>
            <person name="Bottomley P.J."/>
            <person name="Sayavedra-Soto L.A."/>
        </authorList>
    </citation>
    <scope>NUCLEOTIDE SEQUENCE [LARGE SCALE GENOMIC DNA]</scope>
    <source>
        <strain evidence="17 18">Ab1</strain>
    </source>
</reference>
<keyword evidence="12 13" id="KW-0472">Membrane</keyword>
<dbReference type="SUPFAM" id="SSF55874">
    <property type="entry name" value="ATPase domain of HSP90 chaperone/DNA topoisomerase II/histidine kinase"/>
    <property type="match status" value="1"/>
</dbReference>
<dbReference type="CDD" id="cd00082">
    <property type="entry name" value="HisKA"/>
    <property type="match status" value="1"/>
</dbReference>
<accession>A0A1V4HVX3</accession>
<keyword evidence="11" id="KW-0902">Two-component regulatory system</keyword>
<dbReference type="EC" id="2.7.13.3" evidence="3"/>
<dbReference type="PRINTS" id="PR00344">
    <property type="entry name" value="BCTRLSENSOR"/>
</dbReference>
<feature type="chain" id="PRO_5012437860" description="histidine kinase" evidence="14">
    <location>
        <begin position="26"/>
        <end position="430"/>
    </location>
</feature>
<evidence type="ECO:0000256" key="9">
    <source>
        <dbReference type="ARBA" id="ARBA00022840"/>
    </source>
</evidence>
<dbReference type="InterPro" id="IPR003661">
    <property type="entry name" value="HisK_dim/P_dom"/>
</dbReference>
<keyword evidence="6 13" id="KW-0812">Transmembrane</keyword>
<evidence type="ECO:0000256" key="1">
    <source>
        <dbReference type="ARBA" id="ARBA00000085"/>
    </source>
</evidence>
<evidence type="ECO:0000256" key="8">
    <source>
        <dbReference type="ARBA" id="ARBA00022777"/>
    </source>
</evidence>
<dbReference type="Gene3D" id="1.10.287.130">
    <property type="match status" value="1"/>
</dbReference>
<feature type="domain" description="HAMP" evidence="16">
    <location>
        <begin position="154"/>
        <end position="209"/>
    </location>
</feature>
<evidence type="ECO:0000256" key="13">
    <source>
        <dbReference type="SAM" id="Phobius"/>
    </source>
</evidence>
<dbReference type="InterPro" id="IPR003594">
    <property type="entry name" value="HATPase_dom"/>
</dbReference>
<dbReference type="CDD" id="cd00075">
    <property type="entry name" value="HATPase"/>
    <property type="match status" value="1"/>
</dbReference>
<evidence type="ECO:0000256" key="3">
    <source>
        <dbReference type="ARBA" id="ARBA00012438"/>
    </source>
</evidence>
<dbReference type="GO" id="GO:0005886">
    <property type="term" value="C:plasma membrane"/>
    <property type="evidence" value="ECO:0007669"/>
    <property type="project" value="TreeGrafter"/>
</dbReference>
<dbReference type="InterPro" id="IPR004358">
    <property type="entry name" value="Sig_transdc_His_kin-like_C"/>
</dbReference>
<dbReference type="PANTHER" id="PTHR45436:SF14">
    <property type="entry name" value="SENSOR PROTEIN QSEC"/>
    <property type="match status" value="1"/>
</dbReference>
<dbReference type="PROSITE" id="PS50885">
    <property type="entry name" value="HAMP"/>
    <property type="match status" value="1"/>
</dbReference>
<dbReference type="InterPro" id="IPR003660">
    <property type="entry name" value="HAMP_dom"/>
</dbReference>
<keyword evidence="5" id="KW-0808">Transferase</keyword>
<evidence type="ECO:0000313" key="17">
    <source>
        <dbReference type="EMBL" id="OPH82063.1"/>
    </source>
</evidence>
<keyword evidence="8 17" id="KW-0418">Kinase</keyword>
<evidence type="ECO:0000256" key="2">
    <source>
        <dbReference type="ARBA" id="ARBA00004141"/>
    </source>
</evidence>
<dbReference type="PROSITE" id="PS50109">
    <property type="entry name" value="HIS_KIN"/>
    <property type="match status" value="1"/>
</dbReference>
<evidence type="ECO:0000256" key="10">
    <source>
        <dbReference type="ARBA" id="ARBA00022989"/>
    </source>
</evidence>
<keyword evidence="7" id="KW-0547">Nucleotide-binding</keyword>
<feature type="signal peptide" evidence="14">
    <location>
        <begin position="1"/>
        <end position="25"/>
    </location>
</feature>
<dbReference type="Proteomes" id="UP000189940">
    <property type="component" value="Unassembled WGS sequence"/>
</dbReference>
<dbReference type="AlphaFoldDB" id="A0A1V4HVX3"/>
<dbReference type="OrthoDB" id="9809766at2"/>
<evidence type="ECO:0000256" key="5">
    <source>
        <dbReference type="ARBA" id="ARBA00022679"/>
    </source>
</evidence>
<feature type="domain" description="Histidine kinase" evidence="15">
    <location>
        <begin position="217"/>
        <end position="429"/>
    </location>
</feature>
<name>A0A1V4HVX3_NITVU</name>
<evidence type="ECO:0000256" key="4">
    <source>
        <dbReference type="ARBA" id="ARBA00022553"/>
    </source>
</evidence>
<dbReference type="RefSeq" id="WP_079447720.1">
    <property type="nucleotide sequence ID" value="NZ_MWPQ01000050.1"/>
</dbReference>
<keyword evidence="18" id="KW-1185">Reference proteome</keyword>
<dbReference type="Pfam" id="PF02518">
    <property type="entry name" value="HATPase_c"/>
    <property type="match status" value="1"/>
</dbReference>
<dbReference type="STRING" id="29421.B2M20_14285"/>
<protein>
    <recommendedName>
        <fullName evidence="3">histidine kinase</fullName>
        <ecNumber evidence="3">2.7.13.3</ecNumber>
    </recommendedName>
</protein>
<keyword evidence="4" id="KW-0597">Phosphoprotein</keyword>
<keyword evidence="10 13" id="KW-1133">Transmembrane helix</keyword>
<evidence type="ECO:0000259" key="15">
    <source>
        <dbReference type="PROSITE" id="PS50109"/>
    </source>
</evidence>
<dbReference type="InterPro" id="IPR005467">
    <property type="entry name" value="His_kinase_dom"/>
</dbReference>
<dbReference type="GO" id="GO:0005524">
    <property type="term" value="F:ATP binding"/>
    <property type="evidence" value="ECO:0007669"/>
    <property type="project" value="UniProtKB-KW"/>
</dbReference>
<comment type="catalytic activity">
    <reaction evidence="1">
        <text>ATP + protein L-histidine = ADP + protein N-phospho-L-histidine.</text>
        <dbReference type="EC" id="2.7.13.3"/>
    </reaction>
</comment>
<sequence>MNSLLRTILAPITALLAAFCLAAAAASFGLVTYEANKFLDAQLQEIAINTSKKTPMDFETEDEDRLVVRVWDRSGAIVYHGGPSVDMPWTHQPGLSDAVVDGQPWRVYRWSTAHHNALIAQTWSARREIAAFAAKGAALPLLLAVPLAWLLIRWSIGRTLREFHRLSSAIGNRSLEAREPLRPTDIPTEIVPLIAAINQLVERYRQALETQRRFVADAAHELRTPLAALQIQTDNLLASDLSKQSRELANELGDGVRRSSHLANQLLEMARSEGSPAVCNRTIDLAALITSILTEFVTSASASGIHLERDIADPASVDADDTAVRKILSILIDNAICYSSRDSVVTVKLSLTENQPRIDVMDSGPGIPNDVMPFIYDRFYRGAPQEIEGSGLGLAIAKAAADRNNIRLFHQRRTDVQGTVATMIFNQCSA</sequence>
<feature type="transmembrane region" description="Helical" evidence="13">
    <location>
        <begin position="129"/>
        <end position="152"/>
    </location>
</feature>
<proteinExistence type="predicted"/>
<keyword evidence="14" id="KW-0732">Signal</keyword>
<evidence type="ECO:0000313" key="18">
    <source>
        <dbReference type="Proteomes" id="UP000189940"/>
    </source>
</evidence>
<dbReference type="Pfam" id="PF00512">
    <property type="entry name" value="HisKA"/>
    <property type="match status" value="1"/>
</dbReference>
<evidence type="ECO:0000256" key="6">
    <source>
        <dbReference type="ARBA" id="ARBA00022692"/>
    </source>
</evidence>
<comment type="subcellular location">
    <subcellularLocation>
        <location evidence="2">Membrane</location>
        <topology evidence="2">Multi-pass membrane protein</topology>
    </subcellularLocation>
</comment>
<dbReference type="SUPFAM" id="SSF47384">
    <property type="entry name" value="Homodimeric domain of signal transducing histidine kinase"/>
    <property type="match status" value="1"/>
</dbReference>
<comment type="caution">
    <text evidence="17">The sequence shown here is derived from an EMBL/GenBank/DDBJ whole genome shotgun (WGS) entry which is preliminary data.</text>
</comment>
<gene>
    <name evidence="17" type="ORF">B2M20_14285</name>
</gene>